<evidence type="ECO:0000256" key="1">
    <source>
        <dbReference type="SAM" id="Phobius"/>
    </source>
</evidence>
<name>A0ABQ6WT09_9EURO</name>
<keyword evidence="1" id="KW-0812">Transmembrane</keyword>
<accession>A0ABQ6WT09</accession>
<keyword evidence="1" id="KW-0472">Membrane</keyword>
<feature type="transmembrane region" description="Helical" evidence="1">
    <location>
        <begin position="12"/>
        <end position="34"/>
    </location>
</feature>
<dbReference type="EMBL" id="ML735710">
    <property type="protein sequence ID" value="KAE8420244.1"/>
    <property type="molecule type" value="Genomic_DNA"/>
</dbReference>
<feature type="non-terminal residue" evidence="2">
    <location>
        <position position="1"/>
    </location>
</feature>
<dbReference type="Proteomes" id="UP000325395">
    <property type="component" value="Unassembled WGS sequence"/>
</dbReference>
<sequence length="61" mass="7102">MTQGKSFSAWRLGLSFLSVLSILFFFSLSFWKWFSTNIIISYQIMALATIAKRLGCYLWPL</sequence>
<keyword evidence="3" id="KW-1185">Reference proteome</keyword>
<proteinExistence type="predicted"/>
<keyword evidence="1" id="KW-1133">Transmembrane helix</keyword>
<organism evidence="2 3">
    <name type="scientific">Aspergillus pseudocaelatus</name>
    <dbReference type="NCBI Taxonomy" id="1825620"/>
    <lineage>
        <taxon>Eukaryota</taxon>
        <taxon>Fungi</taxon>
        <taxon>Dikarya</taxon>
        <taxon>Ascomycota</taxon>
        <taxon>Pezizomycotina</taxon>
        <taxon>Eurotiomycetes</taxon>
        <taxon>Eurotiomycetidae</taxon>
        <taxon>Eurotiales</taxon>
        <taxon>Aspergillaceae</taxon>
        <taxon>Aspergillus</taxon>
        <taxon>Aspergillus subgen. Circumdati</taxon>
    </lineage>
</organism>
<evidence type="ECO:0000313" key="3">
    <source>
        <dbReference type="Proteomes" id="UP000325395"/>
    </source>
</evidence>
<evidence type="ECO:0000313" key="2">
    <source>
        <dbReference type="EMBL" id="KAE8420244.1"/>
    </source>
</evidence>
<reference evidence="2 3" key="1">
    <citation type="submission" date="2019-04" db="EMBL/GenBank/DDBJ databases">
        <authorList>
            <consortium name="DOE Joint Genome Institute"/>
            <person name="Mondo S."/>
            <person name="Kjaerbolling I."/>
            <person name="Vesth T."/>
            <person name="Frisvad J.C."/>
            <person name="Nybo J.L."/>
            <person name="Theobald S."/>
            <person name="Kildgaard S."/>
            <person name="Isbrandt T."/>
            <person name="Kuo A."/>
            <person name="Sato A."/>
            <person name="Lyhne E.K."/>
            <person name="Kogle M.E."/>
            <person name="Wiebenga A."/>
            <person name="Kun R.S."/>
            <person name="Lubbers R.J."/>
            <person name="Makela M.R."/>
            <person name="Barry K."/>
            <person name="Chovatia M."/>
            <person name="Clum A."/>
            <person name="Daum C."/>
            <person name="Haridas S."/>
            <person name="He G."/>
            <person name="LaButti K."/>
            <person name="Lipzen A."/>
            <person name="Riley R."/>
            <person name="Salamov A."/>
            <person name="Simmons B.A."/>
            <person name="Magnuson J.K."/>
            <person name="Henrissat B."/>
            <person name="Mortensen U.H."/>
            <person name="Larsen T.O."/>
            <person name="Devries R.P."/>
            <person name="Grigoriev I.V."/>
            <person name="Machida M."/>
            <person name="Baker S.E."/>
            <person name="Andersen M.R."/>
            <person name="Cantor M.N."/>
            <person name="Hua S.X."/>
        </authorList>
    </citation>
    <scope>NUCLEOTIDE SEQUENCE [LARGE SCALE GENOMIC DNA]</scope>
    <source>
        <strain evidence="2 3">CBS 117616</strain>
    </source>
</reference>
<protein>
    <submittedName>
        <fullName evidence="2">Uncharacterized protein</fullName>
    </submittedName>
</protein>
<gene>
    <name evidence="2" type="ORF">BDV36DRAFT_249904</name>
</gene>